<gene>
    <name evidence="2" type="ORF">NMOB1V02_LOCUS1878</name>
</gene>
<organism evidence="2">
    <name type="scientific">Notodromas monacha</name>
    <dbReference type="NCBI Taxonomy" id="399045"/>
    <lineage>
        <taxon>Eukaryota</taxon>
        <taxon>Metazoa</taxon>
        <taxon>Ecdysozoa</taxon>
        <taxon>Arthropoda</taxon>
        <taxon>Crustacea</taxon>
        <taxon>Oligostraca</taxon>
        <taxon>Ostracoda</taxon>
        <taxon>Podocopa</taxon>
        <taxon>Podocopida</taxon>
        <taxon>Cypridocopina</taxon>
        <taxon>Cypridoidea</taxon>
        <taxon>Cyprididae</taxon>
        <taxon>Notodromas</taxon>
    </lineage>
</organism>
<sequence>MEENIHIQIGEAPKLADFKLLTKITNEPLHWKRGSHHGEILLRETPERGPASLLVTCSSQGAAQIELRALLESRIQFPVPRAAGQEAAAKRRGGGGGSGGGGGPVAGAGDEAGTTPAQTRPDLAVTTWRLLPFPDSPTSLVADDEHPEQRATRGRLQSSARVRRVAFTVEGPIRQQGQISH</sequence>
<dbReference type="EMBL" id="CAJPEX010000196">
    <property type="protein sequence ID" value="CAG0914172.1"/>
    <property type="molecule type" value="Genomic_DNA"/>
</dbReference>
<feature type="region of interest" description="Disordered" evidence="1">
    <location>
        <begin position="135"/>
        <end position="159"/>
    </location>
</feature>
<dbReference type="EMBL" id="OA882233">
    <property type="protein sequence ID" value="CAD7274020.1"/>
    <property type="molecule type" value="Genomic_DNA"/>
</dbReference>
<protein>
    <submittedName>
        <fullName evidence="2">Uncharacterized protein</fullName>
    </submittedName>
</protein>
<evidence type="ECO:0000256" key="1">
    <source>
        <dbReference type="SAM" id="MobiDB-lite"/>
    </source>
</evidence>
<feature type="region of interest" description="Disordered" evidence="1">
    <location>
        <begin position="81"/>
        <end position="118"/>
    </location>
</feature>
<feature type="compositionally biased region" description="Gly residues" evidence="1">
    <location>
        <begin position="94"/>
        <end position="106"/>
    </location>
</feature>
<keyword evidence="3" id="KW-1185">Reference proteome</keyword>
<dbReference type="AlphaFoldDB" id="A0A7R9BF00"/>
<reference evidence="2" key="1">
    <citation type="submission" date="2020-11" db="EMBL/GenBank/DDBJ databases">
        <authorList>
            <person name="Tran Van P."/>
        </authorList>
    </citation>
    <scope>NUCLEOTIDE SEQUENCE</scope>
</reference>
<dbReference type="Proteomes" id="UP000678499">
    <property type="component" value="Unassembled WGS sequence"/>
</dbReference>
<accession>A0A7R9BF00</accession>
<evidence type="ECO:0000313" key="3">
    <source>
        <dbReference type="Proteomes" id="UP000678499"/>
    </source>
</evidence>
<proteinExistence type="predicted"/>
<name>A0A7R9BF00_9CRUS</name>
<evidence type="ECO:0000313" key="2">
    <source>
        <dbReference type="EMBL" id="CAD7274020.1"/>
    </source>
</evidence>